<dbReference type="OrthoDB" id="4062651at2759"/>
<evidence type="ECO:0000259" key="21">
    <source>
        <dbReference type="PROSITE" id="PS50011"/>
    </source>
</evidence>
<feature type="domain" description="Protein kinase" evidence="21">
    <location>
        <begin position="361"/>
        <end position="639"/>
    </location>
</feature>
<keyword evidence="11" id="KW-0418">Kinase</keyword>
<dbReference type="SUPFAM" id="SSF56112">
    <property type="entry name" value="Protein kinase-like (PK-like)"/>
    <property type="match status" value="1"/>
</dbReference>
<name>A0A498KBW2_MALDO</name>
<evidence type="ECO:0000256" key="3">
    <source>
        <dbReference type="ARBA" id="ARBA00008536"/>
    </source>
</evidence>
<evidence type="ECO:0000256" key="13">
    <source>
        <dbReference type="ARBA" id="ARBA00022989"/>
    </source>
</evidence>
<keyword evidence="23" id="KW-1185">Reference proteome</keyword>
<keyword evidence="8 20" id="KW-0732">Signal</keyword>
<comment type="similarity">
    <text evidence="4">In the C-terminal section; belongs to the protein kinase superfamily. Ser/Thr protein kinase family.</text>
</comment>
<dbReference type="InterPro" id="IPR013320">
    <property type="entry name" value="ConA-like_dom_sf"/>
</dbReference>
<keyword evidence="13 19" id="KW-1133">Transmembrane helix</keyword>
<evidence type="ECO:0000313" key="23">
    <source>
        <dbReference type="Proteomes" id="UP000290289"/>
    </source>
</evidence>
<dbReference type="PROSITE" id="PS00107">
    <property type="entry name" value="PROTEIN_KINASE_ATP"/>
    <property type="match status" value="1"/>
</dbReference>
<evidence type="ECO:0000256" key="16">
    <source>
        <dbReference type="ARBA" id="ARBA00023180"/>
    </source>
</evidence>
<dbReference type="Gene3D" id="1.10.510.10">
    <property type="entry name" value="Transferase(Phosphotransferase) domain 1"/>
    <property type="match status" value="1"/>
</dbReference>
<accession>A0A498KBW2</accession>
<keyword evidence="5" id="KW-1003">Cell membrane</keyword>
<dbReference type="GO" id="GO:0030246">
    <property type="term" value="F:carbohydrate binding"/>
    <property type="evidence" value="ECO:0007669"/>
    <property type="project" value="UniProtKB-KW"/>
</dbReference>
<sequence>MVIPSAKLLPLLLFLLFIPSASPLAFNYDSFTIGKTGIFLEGAAYIDEQLIKLTRSARQNKNVGRATYHQPFLLWETSTGKIADFTTHFTFMIDSGHADGMVFFIAPSGSLLNISAGGGGHLGLPVEELPGDTTRTLYPFVAVEFDIYRNEQPVIRDQVGDHVGIDINSLKSNITTPWNGDINEGKRNDAWISYNSSSKNLSVAFTSFQNGTNGTEVEVIKYLSYIIDLKQYLPDWVIVGFSAAKGQDIAVHKIIPWNFTSTALVDDDPTHNKPESIAPSGVKPGPGKSKMGLLLGLGIAGSLILFAGLGLVWFIYRKKSKAVDGIDENPFCNKLIDKELENETGPRKFSYHELAQATSNFEEGEKLGEGGFGGVYRGFIKDLNLQVAVKRISSGSKQGMKEYASEVRIISRLRHRNLVQLIGWCHEKRELLLVYEFLPNRSLDSHLFKENSLLSWQVIYNIAKGLASALLYLHEEWEQCVLHRDIKSSNVMLDSNFNVKLGDFGLARLVDHGEQSLTTIVAGTRGYMALEYVTTGKSTKESDVYSFGVVSLEIACGRKPIDFKLETSQIELVKWVWGLYEEGNVIQAADPKLYGHFDEKQMECLMIVGLWCAHPQYTFRPSIQQAIQVLNFEVPLPILPSKMPAATYIAPPTLFSTLVSDSDTITSERGQTESSGTPHSLTITPSSTTKFVTPSTTFQSAQ</sequence>
<comment type="subcellular location">
    <subcellularLocation>
        <location evidence="1">Cell membrane</location>
        <topology evidence="1">Single-pass type I membrane protein</topology>
    </subcellularLocation>
</comment>
<dbReference type="EMBL" id="RDQH01000329">
    <property type="protein sequence ID" value="RXI03023.1"/>
    <property type="molecule type" value="Genomic_DNA"/>
</dbReference>
<reference evidence="22 23" key="1">
    <citation type="submission" date="2018-10" db="EMBL/GenBank/DDBJ databases">
        <title>A high-quality apple genome assembly.</title>
        <authorList>
            <person name="Hu J."/>
        </authorList>
    </citation>
    <scope>NUCLEOTIDE SEQUENCE [LARGE SCALE GENOMIC DNA]</scope>
    <source>
        <strain evidence="23">cv. HFTH1</strain>
        <tissue evidence="22">Young leaf</tissue>
    </source>
</reference>
<evidence type="ECO:0000256" key="14">
    <source>
        <dbReference type="ARBA" id="ARBA00023136"/>
    </source>
</evidence>
<evidence type="ECO:0000256" key="4">
    <source>
        <dbReference type="ARBA" id="ARBA00010217"/>
    </source>
</evidence>
<evidence type="ECO:0000256" key="10">
    <source>
        <dbReference type="ARBA" id="ARBA00022741"/>
    </source>
</evidence>
<keyword evidence="10 17" id="KW-0547">Nucleotide-binding</keyword>
<dbReference type="STRING" id="3750.A0A498KBW2"/>
<dbReference type="InterPro" id="IPR011009">
    <property type="entry name" value="Kinase-like_dom_sf"/>
</dbReference>
<comment type="caution">
    <text evidence="22">The sequence shown here is derived from an EMBL/GenBank/DDBJ whole genome shotgun (WGS) entry which is preliminary data.</text>
</comment>
<feature type="transmembrane region" description="Helical" evidence="19">
    <location>
        <begin position="293"/>
        <end position="316"/>
    </location>
</feature>
<dbReference type="SUPFAM" id="SSF49899">
    <property type="entry name" value="Concanavalin A-like lectins/glucanases"/>
    <property type="match status" value="1"/>
</dbReference>
<dbReference type="CDD" id="cd06899">
    <property type="entry name" value="lectin_legume_LecRK_Arcelin_ConA"/>
    <property type="match status" value="1"/>
</dbReference>
<evidence type="ECO:0000256" key="8">
    <source>
        <dbReference type="ARBA" id="ARBA00022729"/>
    </source>
</evidence>
<dbReference type="PROSITE" id="PS00308">
    <property type="entry name" value="LECTIN_LEGUME_ALPHA"/>
    <property type="match status" value="1"/>
</dbReference>
<comment type="similarity">
    <text evidence="3">In the N-terminal section; belongs to the leguminous lectin family.</text>
</comment>
<evidence type="ECO:0000256" key="19">
    <source>
        <dbReference type="SAM" id="Phobius"/>
    </source>
</evidence>
<evidence type="ECO:0000313" key="22">
    <source>
        <dbReference type="EMBL" id="RXI03023.1"/>
    </source>
</evidence>
<proteinExistence type="inferred from homology"/>
<dbReference type="FunFam" id="3.30.200.20:FF:000168">
    <property type="entry name" value="L-type lectin-domain containing receptor kinase IX.1"/>
    <property type="match status" value="1"/>
</dbReference>
<evidence type="ECO:0000256" key="11">
    <source>
        <dbReference type="ARBA" id="ARBA00022777"/>
    </source>
</evidence>
<protein>
    <recommendedName>
        <fullName evidence="21">Protein kinase domain-containing protein</fullName>
    </recommendedName>
</protein>
<dbReference type="Gene3D" id="3.30.200.20">
    <property type="entry name" value="Phosphorylase Kinase, domain 1"/>
    <property type="match status" value="1"/>
</dbReference>
<evidence type="ECO:0000256" key="12">
    <source>
        <dbReference type="ARBA" id="ARBA00022840"/>
    </source>
</evidence>
<dbReference type="InterPro" id="IPR017441">
    <property type="entry name" value="Protein_kinase_ATP_BS"/>
</dbReference>
<keyword evidence="14 19" id="KW-0472">Membrane</keyword>
<keyword evidence="7 19" id="KW-0812">Transmembrane</keyword>
<dbReference type="SMR" id="A0A498KBW2"/>
<feature type="chain" id="PRO_5019787062" description="Protein kinase domain-containing protein" evidence="20">
    <location>
        <begin position="24"/>
        <end position="702"/>
    </location>
</feature>
<feature type="signal peptide" evidence="20">
    <location>
        <begin position="1"/>
        <end position="23"/>
    </location>
</feature>
<dbReference type="Gene3D" id="2.60.120.200">
    <property type="match status" value="1"/>
</dbReference>
<keyword evidence="9" id="KW-0430">Lectin</keyword>
<evidence type="ECO:0000256" key="20">
    <source>
        <dbReference type="SAM" id="SignalP"/>
    </source>
</evidence>
<evidence type="ECO:0000256" key="17">
    <source>
        <dbReference type="PROSITE-ProRule" id="PRU10141"/>
    </source>
</evidence>
<organism evidence="22 23">
    <name type="scientific">Malus domestica</name>
    <name type="common">Apple</name>
    <name type="synonym">Pyrus malus</name>
    <dbReference type="NCBI Taxonomy" id="3750"/>
    <lineage>
        <taxon>Eukaryota</taxon>
        <taxon>Viridiplantae</taxon>
        <taxon>Streptophyta</taxon>
        <taxon>Embryophyta</taxon>
        <taxon>Tracheophyta</taxon>
        <taxon>Spermatophyta</taxon>
        <taxon>Magnoliopsida</taxon>
        <taxon>eudicotyledons</taxon>
        <taxon>Gunneridae</taxon>
        <taxon>Pentapetalae</taxon>
        <taxon>rosids</taxon>
        <taxon>fabids</taxon>
        <taxon>Rosales</taxon>
        <taxon>Rosaceae</taxon>
        <taxon>Amygdaloideae</taxon>
        <taxon>Maleae</taxon>
        <taxon>Malus</taxon>
    </lineage>
</organism>
<evidence type="ECO:0000256" key="18">
    <source>
        <dbReference type="SAM" id="MobiDB-lite"/>
    </source>
</evidence>
<comment type="similarity">
    <text evidence="2">Belongs to the leguminous lectin family.</text>
</comment>
<evidence type="ECO:0000256" key="1">
    <source>
        <dbReference type="ARBA" id="ARBA00004251"/>
    </source>
</evidence>
<feature type="binding site" evidence="17">
    <location>
        <position position="390"/>
    </location>
    <ligand>
        <name>ATP</name>
        <dbReference type="ChEBI" id="CHEBI:30616"/>
    </ligand>
</feature>
<dbReference type="Pfam" id="PF00139">
    <property type="entry name" value="Lectin_legB"/>
    <property type="match status" value="1"/>
</dbReference>
<dbReference type="InterPro" id="IPR008271">
    <property type="entry name" value="Ser/Thr_kinase_AS"/>
</dbReference>
<dbReference type="InterPro" id="IPR000985">
    <property type="entry name" value="Lectin_LegA_CS"/>
</dbReference>
<feature type="region of interest" description="Disordered" evidence="18">
    <location>
        <begin position="665"/>
        <end position="702"/>
    </location>
</feature>
<dbReference type="PROSITE" id="PS50011">
    <property type="entry name" value="PROTEIN_KINASE_DOM"/>
    <property type="match status" value="1"/>
</dbReference>
<evidence type="ECO:0000256" key="6">
    <source>
        <dbReference type="ARBA" id="ARBA00022679"/>
    </source>
</evidence>
<evidence type="ECO:0000256" key="2">
    <source>
        <dbReference type="ARBA" id="ARBA00007606"/>
    </source>
</evidence>
<dbReference type="GO" id="GO:0002229">
    <property type="term" value="P:defense response to oomycetes"/>
    <property type="evidence" value="ECO:0007669"/>
    <property type="project" value="UniProtKB-ARBA"/>
</dbReference>
<dbReference type="Pfam" id="PF00069">
    <property type="entry name" value="Pkinase"/>
    <property type="match status" value="1"/>
</dbReference>
<keyword evidence="12 17" id="KW-0067">ATP-binding</keyword>
<keyword evidence="16" id="KW-0325">Glycoprotein</keyword>
<dbReference type="InterPro" id="IPR001220">
    <property type="entry name" value="Legume_lectin_dom"/>
</dbReference>
<evidence type="ECO:0000256" key="15">
    <source>
        <dbReference type="ARBA" id="ARBA00023170"/>
    </source>
</evidence>
<keyword evidence="15" id="KW-0675">Receptor</keyword>
<evidence type="ECO:0000256" key="9">
    <source>
        <dbReference type="ARBA" id="ARBA00022734"/>
    </source>
</evidence>
<keyword evidence="6" id="KW-0808">Transferase</keyword>
<dbReference type="AlphaFoldDB" id="A0A498KBW2"/>
<evidence type="ECO:0000256" key="5">
    <source>
        <dbReference type="ARBA" id="ARBA00022475"/>
    </source>
</evidence>
<dbReference type="Proteomes" id="UP000290289">
    <property type="component" value="Chromosome 3"/>
</dbReference>
<dbReference type="InterPro" id="IPR000719">
    <property type="entry name" value="Prot_kinase_dom"/>
</dbReference>
<dbReference type="PROSITE" id="PS00108">
    <property type="entry name" value="PROTEIN_KINASE_ST"/>
    <property type="match status" value="1"/>
</dbReference>
<dbReference type="GO" id="GO:0004672">
    <property type="term" value="F:protein kinase activity"/>
    <property type="evidence" value="ECO:0007669"/>
    <property type="project" value="InterPro"/>
</dbReference>
<gene>
    <name evidence="22" type="ORF">DVH24_003101</name>
</gene>
<evidence type="ECO:0000256" key="7">
    <source>
        <dbReference type="ARBA" id="ARBA00022692"/>
    </source>
</evidence>
<dbReference type="FunFam" id="1.10.510.10:FF:000240">
    <property type="entry name" value="Lectin-domain containing receptor kinase A4.3"/>
    <property type="match status" value="1"/>
</dbReference>
<dbReference type="InterPro" id="IPR050528">
    <property type="entry name" value="L-type_Lectin-RKs"/>
</dbReference>
<dbReference type="SMART" id="SM00220">
    <property type="entry name" value="S_TKc"/>
    <property type="match status" value="1"/>
</dbReference>
<dbReference type="PANTHER" id="PTHR27007">
    <property type="match status" value="1"/>
</dbReference>
<dbReference type="GO" id="GO:0005886">
    <property type="term" value="C:plasma membrane"/>
    <property type="evidence" value="ECO:0007669"/>
    <property type="project" value="UniProtKB-SubCell"/>
</dbReference>
<dbReference type="GO" id="GO:0005524">
    <property type="term" value="F:ATP binding"/>
    <property type="evidence" value="ECO:0007669"/>
    <property type="project" value="UniProtKB-UniRule"/>
</dbReference>